<dbReference type="EMBL" id="AP014960">
    <property type="protein sequence ID" value="BAS88744.1"/>
    <property type="molecule type" value="Genomic_DNA"/>
</dbReference>
<reference evidence="1 2" key="3">
    <citation type="journal article" date="2013" name="Rice">
        <title>Improvement of the Oryza sativa Nipponbare reference genome using next generation sequence and optical map data.</title>
        <authorList>
            <person name="Kawahara Y."/>
            <person name="de la Bastide M."/>
            <person name="Hamilton J.P."/>
            <person name="Kanamori H."/>
            <person name="McCombie W.R."/>
            <person name="Ouyang S."/>
            <person name="Schwartz D.C."/>
            <person name="Tanaka T."/>
            <person name="Wu J."/>
            <person name="Zhou S."/>
            <person name="Childs K.L."/>
            <person name="Davidson R.M."/>
            <person name="Lin H."/>
            <person name="Quesada-Ocampo L."/>
            <person name="Vaillancourt B."/>
            <person name="Sakai H."/>
            <person name="Lee S.S."/>
            <person name="Kim J."/>
            <person name="Numa H."/>
            <person name="Itoh T."/>
            <person name="Buell C.R."/>
            <person name="Matsumoto T."/>
        </authorList>
    </citation>
    <scope>NUCLEOTIDE SEQUENCE [LARGE SCALE GENOMIC DNA]</scope>
    <source>
        <strain evidence="2">cv. Nipponbare</strain>
    </source>
</reference>
<name>A0A0P0W9D7_ORYSJ</name>
<reference evidence="2" key="1">
    <citation type="journal article" date="2005" name="Nature">
        <title>The map-based sequence of the rice genome.</title>
        <authorList>
            <consortium name="International rice genome sequencing project (IRGSP)"/>
            <person name="Matsumoto T."/>
            <person name="Wu J."/>
            <person name="Kanamori H."/>
            <person name="Katayose Y."/>
            <person name="Fujisawa M."/>
            <person name="Namiki N."/>
            <person name="Mizuno H."/>
            <person name="Yamamoto K."/>
            <person name="Antonio B.A."/>
            <person name="Baba T."/>
            <person name="Sakata K."/>
            <person name="Nagamura Y."/>
            <person name="Aoki H."/>
            <person name="Arikawa K."/>
            <person name="Arita K."/>
            <person name="Bito T."/>
            <person name="Chiden Y."/>
            <person name="Fujitsuka N."/>
            <person name="Fukunaka R."/>
            <person name="Hamada M."/>
            <person name="Harada C."/>
            <person name="Hayashi A."/>
            <person name="Hijishita S."/>
            <person name="Honda M."/>
            <person name="Hosokawa S."/>
            <person name="Ichikawa Y."/>
            <person name="Idonuma A."/>
            <person name="Iijima M."/>
            <person name="Ikeda M."/>
            <person name="Ikeno M."/>
            <person name="Ito K."/>
            <person name="Ito S."/>
            <person name="Ito T."/>
            <person name="Ito Y."/>
            <person name="Ito Y."/>
            <person name="Iwabuchi A."/>
            <person name="Kamiya K."/>
            <person name="Karasawa W."/>
            <person name="Kurita K."/>
            <person name="Katagiri S."/>
            <person name="Kikuta A."/>
            <person name="Kobayashi H."/>
            <person name="Kobayashi N."/>
            <person name="Machita K."/>
            <person name="Maehara T."/>
            <person name="Masukawa M."/>
            <person name="Mizubayashi T."/>
            <person name="Mukai Y."/>
            <person name="Nagasaki H."/>
            <person name="Nagata Y."/>
            <person name="Naito S."/>
            <person name="Nakashima M."/>
            <person name="Nakama Y."/>
            <person name="Nakamichi Y."/>
            <person name="Nakamura M."/>
            <person name="Meguro A."/>
            <person name="Negishi M."/>
            <person name="Ohta I."/>
            <person name="Ohta T."/>
            <person name="Okamoto M."/>
            <person name="Ono N."/>
            <person name="Saji S."/>
            <person name="Sakaguchi M."/>
            <person name="Sakai K."/>
            <person name="Shibata M."/>
            <person name="Shimokawa T."/>
            <person name="Song J."/>
            <person name="Takazaki Y."/>
            <person name="Terasawa K."/>
            <person name="Tsugane M."/>
            <person name="Tsuji K."/>
            <person name="Ueda S."/>
            <person name="Waki K."/>
            <person name="Yamagata H."/>
            <person name="Yamamoto M."/>
            <person name="Yamamoto S."/>
            <person name="Yamane H."/>
            <person name="Yoshiki S."/>
            <person name="Yoshihara R."/>
            <person name="Yukawa K."/>
            <person name="Zhong H."/>
            <person name="Yano M."/>
            <person name="Yuan Q."/>
            <person name="Ouyang S."/>
            <person name="Liu J."/>
            <person name="Jones K.M."/>
            <person name="Gansberger K."/>
            <person name="Moffat K."/>
            <person name="Hill J."/>
            <person name="Bera J."/>
            <person name="Fadrosh D."/>
            <person name="Jin S."/>
            <person name="Johri S."/>
            <person name="Kim M."/>
            <person name="Overton L."/>
            <person name="Reardon M."/>
            <person name="Tsitrin T."/>
            <person name="Vuong H."/>
            <person name="Weaver B."/>
            <person name="Ciecko A."/>
            <person name="Tallon L."/>
            <person name="Jackson J."/>
            <person name="Pai G."/>
            <person name="Aken S.V."/>
            <person name="Utterback T."/>
            <person name="Reidmuller S."/>
            <person name="Feldblyum T."/>
            <person name="Hsiao J."/>
            <person name="Zismann V."/>
            <person name="Iobst S."/>
            <person name="de Vazeille A.R."/>
            <person name="Buell C.R."/>
            <person name="Ying K."/>
            <person name="Li Y."/>
            <person name="Lu T."/>
            <person name="Huang Y."/>
            <person name="Zhao Q."/>
            <person name="Feng Q."/>
            <person name="Zhang L."/>
            <person name="Zhu J."/>
            <person name="Weng Q."/>
            <person name="Mu J."/>
            <person name="Lu Y."/>
            <person name="Fan D."/>
            <person name="Liu Y."/>
            <person name="Guan J."/>
            <person name="Zhang Y."/>
            <person name="Yu S."/>
            <person name="Liu X."/>
            <person name="Zhang Y."/>
            <person name="Hong G."/>
            <person name="Han B."/>
            <person name="Choisne N."/>
            <person name="Demange N."/>
            <person name="Orjeda G."/>
            <person name="Samain S."/>
            <person name="Cattolico L."/>
            <person name="Pelletier E."/>
            <person name="Couloux A."/>
            <person name="Segurens B."/>
            <person name="Wincker P."/>
            <person name="D'Hont A."/>
            <person name="Scarpelli C."/>
            <person name="Weissenbach J."/>
            <person name="Salanoubat M."/>
            <person name="Quetier F."/>
            <person name="Yu Y."/>
            <person name="Kim H.R."/>
            <person name="Rambo T."/>
            <person name="Currie J."/>
            <person name="Collura K."/>
            <person name="Luo M."/>
            <person name="Yang T."/>
            <person name="Ammiraju J.S.S."/>
            <person name="Engler F."/>
            <person name="Soderlund C."/>
            <person name="Wing R.A."/>
            <person name="Palmer L.E."/>
            <person name="de la Bastide M."/>
            <person name="Spiegel L."/>
            <person name="Nascimento L."/>
            <person name="Zutavern T."/>
            <person name="O'Shaughnessy A."/>
            <person name="Dike S."/>
            <person name="Dedhia N."/>
            <person name="Preston R."/>
            <person name="Balija V."/>
            <person name="McCombie W.R."/>
            <person name="Chow T."/>
            <person name="Chen H."/>
            <person name="Chung M."/>
            <person name="Chen C."/>
            <person name="Shaw J."/>
            <person name="Wu H."/>
            <person name="Hsiao K."/>
            <person name="Chao Y."/>
            <person name="Chu M."/>
            <person name="Cheng C."/>
            <person name="Hour A."/>
            <person name="Lee P."/>
            <person name="Lin S."/>
            <person name="Lin Y."/>
            <person name="Liou J."/>
            <person name="Liu S."/>
            <person name="Hsing Y."/>
            <person name="Raghuvanshi S."/>
            <person name="Mohanty A."/>
            <person name="Bharti A.K."/>
            <person name="Gaur A."/>
            <person name="Gupta V."/>
            <person name="Kumar D."/>
            <person name="Ravi V."/>
            <person name="Vij S."/>
            <person name="Kapur A."/>
            <person name="Khurana P."/>
            <person name="Khurana P."/>
            <person name="Khurana J.P."/>
            <person name="Tyagi A.K."/>
            <person name="Gaikwad K."/>
            <person name="Singh A."/>
            <person name="Dalal V."/>
            <person name="Srivastava S."/>
            <person name="Dixit A."/>
            <person name="Pal A.K."/>
            <person name="Ghazi I.A."/>
            <person name="Yadav M."/>
            <person name="Pandit A."/>
            <person name="Bhargava A."/>
            <person name="Sureshbabu K."/>
            <person name="Batra K."/>
            <person name="Sharma T.R."/>
            <person name="Mohapatra T."/>
            <person name="Singh N.K."/>
            <person name="Messing J."/>
            <person name="Nelson A.B."/>
            <person name="Fuks G."/>
            <person name="Kavchok S."/>
            <person name="Keizer G."/>
            <person name="Linton E."/>
            <person name="Llaca V."/>
            <person name="Song R."/>
            <person name="Tanyolac B."/>
            <person name="Young S."/>
            <person name="Ho-Il K."/>
            <person name="Hahn J.H."/>
            <person name="Sangsakoo G."/>
            <person name="Vanavichit A."/>
            <person name="de Mattos Luiz.A.T."/>
            <person name="Zimmer P.D."/>
            <person name="Malone G."/>
            <person name="Dellagostin O."/>
            <person name="de Oliveira A.C."/>
            <person name="Bevan M."/>
            <person name="Bancroft I."/>
            <person name="Minx P."/>
            <person name="Cordum H."/>
            <person name="Wilson R."/>
            <person name="Cheng Z."/>
            <person name="Jin W."/>
            <person name="Jiang J."/>
            <person name="Leong S.A."/>
            <person name="Iwama H."/>
            <person name="Gojobori T."/>
            <person name="Itoh T."/>
            <person name="Niimura Y."/>
            <person name="Fujii Y."/>
            <person name="Habara T."/>
            <person name="Sakai H."/>
            <person name="Sato Y."/>
            <person name="Wilson G."/>
            <person name="Kumar K."/>
            <person name="McCouch S."/>
            <person name="Juretic N."/>
            <person name="Hoen D."/>
            <person name="Wright S."/>
            <person name="Bruskiewich R."/>
            <person name="Bureau T."/>
            <person name="Miyao A."/>
            <person name="Hirochika H."/>
            <person name="Nishikawa T."/>
            <person name="Kadowaki K."/>
            <person name="Sugiura M."/>
            <person name="Burr B."/>
            <person name="Sasaki T."/>
        </authorList>
    </citation>
    <scope>NUCLEOTIDE SEQUENCE [LARGE SCALE GENOMIC DNA]</scope>
    <source>
        <strain evidence="2">cv. Nipponbare</strain>
    </source>
</reference>
<gene>
    <name evidence="1" type="ordered locus">Os04g0355400</name>
    <name evidence="1" type="ORF">OSNPB_040355400</name>
</gene>
<protein>
    <submittedName>
        <fullName evidence="1">Os04g0355400 protein</fullName>
    </submittedName>
</protein>
<sequence>MLPTAVLGGEDREAAWDDEPLQHSMERRFLPTVATPARRGGGARARMATLLDRDGDACGWRWPSQVGTKAEAPRWGCARAGLGLDGGVVRRPRPGCGGGGLDGVRRWSEGTGEARRWG</sequence>
<dbReference type="InParanoid" id="A0A0P0W9D7"/>
<organism evidence="1 2">
    <name type="scientific">Oryza sativa subsp. japonica</name>
    <name type="common">Rice</name>
    <dbReference type="NCBI Taxonomy" id="39947"/>
    <lineage>
        <taxon>Eukaryota</taxon>
        <taxon>Viridiplantae</taxon>
        <taxon>Streptophyta</taxon>
        <taxon>Embryophyta</taxon>
        <taxon>Tracheophyta</taxon>
        <taxon>Spermatophyta</taxon>
        <taxon>Magnoliopsida</taxon>
        <taxon>Liliopsida</taxon>
        <taxon>Poales</taxon>
        <taxon>Poaceae</taxon>
        <taxon>BOP clade</taxon>
        <taxon>Oryzoideae</taxon>
        <taxon>Oryzeae</taxon>
        <taxon>Oryzinae</taxon>
        <taxon>Oryza</taxon>
        <taxon>Oryza sativa</taxon>
    </lineage>
</organism>
<dbReference type="AlphaFoldDB" id="A0A0P0W9D7"/>
<reference evidence="1 2" key="2">
    <citation type="journal article" date="2013" name="Plant Cell Physiol.">
        <title>Rice Annotation Project Database (RAP-DB): an integrative and interactive database for rice genomics.</title>
        <authorList>
            <person name="Sakai H."/>
            <person name="Lee S.S."/>
            <person name="Tanaka T."/>
            <person name="Numa H."/>
            <person name="Kim J."/>
            <person name="Kawahara Y."/>
            <person name="Wakimoto H."/>
            <person name="Yang C.C."/>
            <person name="Iwamoto M."/>
            <person name="Abe T."/>
            <person name="Yamada Y."/>
            <person name="Muto A."/>
            <person name="Inokuchi H."/>
            <person name="Ikemura T."/>
            <person name="Matsumoto T."/>
            <person name="Sasaki T."/>
            <person name="Itoh T."/>
        </authorList>
    </citation>
    <scope>NUCLEOTIDE SEQUENCE [LARGE SCALE GENOMIC DNA]</scope>
    <source>
        <strain evidence="2">cv. Nipponbare</strain>
    </source>
</reference>
<evidence type="ECO:0000313" key="1">
    <source>
        <dbReference type="EMBL" id="BAS88744.1"/>
    </source>
</evidence>
<accession>A0A0P0W9D7</accession>
<dbReference type="Proteomes" id="UP000059680">
    <property type="component" value="Chromosome 4"/>
</dbReference>
<keyword evidence="2" id="KW-1185">Reference proteome</keyword>
<proteinExistence type="predicted"/>
<dbReference type="PaxDb" id="39947-A0A0P0W9D7"/>
<evidence type="ECO:0000313" key="2">
    <source>
        <dbReference type="Proteomes" id="UP000059680"/>
    </source>
</evidence>